<feature type="region of interest" description="Disordered" evidence="1">
    <location>
        <begin position="319"/>
        <end position="370"/>
    </location>
</feature>
<evidence type="ECO:0000256" key="1">
    <source>
        <dbReference type="SAM" id="MobiDB-lite"/>
    </source>
</evidence>
<organism evidence="2 3">
    <name type="scientific">Bambusicola thoracicus</name>
    <name type="common">Chinese bamboo-partridge</name>
    <name type="synonym">Perdix thoracica</name>
    <dbReference type="NCBI Taxonomy" id="9083"/>
    <lineage>
        <taxon>Eukaryota</taxon>
        <taxon>Metazoa</taxon>
        <taxon>Chordata</taxon>
        <taxon>Craniata</taxon>
        <taxon>Vertebrata</taxon>
        <taxon>Euteleostomi</taxon>
        <taxon>Archelosauria</taxon>
        <taxon>Archosauria</taxon>
        <taxon>Dinosauria</taxon>
        <taxon>Saurischia</taxon>
        <taxon>Theropoda</taxon>
        <taxon>Coelurosauria</taxon>
        <taxon>Aves</taxon>
        <taxon>Neognathae</taxon>
        <taxon>Galloanserae</taxon>
        <taxon>Galliformes</taxon>
        <taxon>Phasianidae</taxon>
        <taxon>Perdicinae</taxon>
        <taxon>Bambusicola</taxon>
    </lineage>
</organism>
<accession>A0A2P4TBT7</accession>
<proteinExistence type="predicted"/>
<name>A0A2P4TBT7_BAMTH</name>
<comment type="caution">
    <text evidence="2">The sequence shown here is derived from an EMBL/GenBank/DDBJ whole genome shotgun (WGS) entry which is preliminary data.</text>
</comment>
<feature type="compositionally biased region" description="Low complexity" evidence="1">
    <location>
        <begin position="334"/>
        <end position="345"/>
    </location>
</feature>
<dbReference type="SUPFAM" id="SSF48097">
    <property type="entry name" value="Regulator of G-protein signaling, RGS"/>
    <property type="match status" value="1"/>
</dbReference>
<protein>
    <recommendedName>
        <fullName evidence="4">RGS domain-containing protein</fullName>
    </recommendedName>
</protein>
<evidence type="ECO:0000313" key="2">
    <source>
        <dbReference type="EMBL" id="POI33795.1"/>
    </source>
</evidence>
<feature type="non-terminal residue" evidence="2">
    <location>
        <position position="1"/>
    </location>
</feature>
<dbReference type="Proteomes" id="UP000237246">
    <property type="component" value="Unassembled WGS sequence"/>
</dbReference>
<dbReference type="EMBL" id="PPHD01002895">
    <property type="protein sequence ID" value="POI33795.1"/>
    <property type="molecule type" value="Genomic_DNA"/>
</dbReference>
<feature type="compositionally biased region" description="Acidic residues" evidence="1">
    <location>
        <begin position="346"/>
        <end position="356"/>
    </location>
</feature>
<gene>
    <name evidence="2" type="ORF">CIB84_002451</name>
</gene>
<evidence type="ECO:0000313" key="3">
    <source>
        <dbReference type="Proteomes" id="UP000237246"/>
    </source>
</evidence>
<feature type="compositionally biased region" description="Basic and acidic residues" evidence="1">
    <location>
        <begin position="357"/>
        <end position="370"/>
    </location>
</feature>
<feature type="compositionally biased region" description="Basic and acidic residues" evidence="1">
    <location>
        <begin position="323"/>
        <end position="333"/>
    </location>
</feature>
<sequence>EQLECSSPIINEISEAETVTPFMLMTAQIFVQKEMEKRWFKEYQDLFPPSDTCKSNLRLRHGMGNFKTDNLRWAWFAIQNIVRSICKFHREMNNNKCRAEFEDFLRKELENEEENLPITSTQSNNISRSHAFSARSPRDKDVVLVKRQMFNNQLITVNFLVDDLRFYLEINKFSKLADSAEALAARDVCTKNEVDFLKMKAAIISKLFLSSDIPPRLRVNISEDERDLIWSLSSKGLLNRLLYHRAKVAIFPILIHFWKRFCNWKVMKSFRAYSMRRKPTSLTSIKARSEPSEIYSPSSHVVILFTLLRGIRVLLPRSHKKKKVEEEREESKSAEMPSSRSTTETSEQDEEEEEEETSQHNHHGDELQGS</sequence>
<dbReference type="InterPro" id="IPR036305">
    <property type="entry name" value="RGS_sf"/>
</dbReference>
<keyword evidence="3" id="KW-1185">Reference proteome</keyword>
<dbReference type="OrthoDB" id="9644022at2759"/>
<dbReference type="PANTHER" id="PTHR47079:SF1">
    <property type="entry name" value="REGULATOR OF G-PROTEIN SIGNALING PROTEIN-LIKE"/>
    <property type="match status" value="1"/>
</dbReference>
<dbReference type="AlphaFoldDB" id="A0A2P4TBT7"/>
<evidence type="ECO:0008006" key="4">
    <source>
        <dbReference type="Google" id="ProtNLM"/>
    </source>
</evidence>
<dbReference type="PANTHER" id="PTHR47079">
    <property type="entry name" value="REGULATOR OF G-PROTEIN SIGNALING PROTEIN-LIKE"/>
    <property type="match status" value="1"/>
</dbReference>
<reference evidence="2 3" key="1">
    <citation type="submission" date="2018-01" db="EMBL/GenBank/DDBJ databases">
        <title>Comparison of the Chinese Bamboo Partridge and Red Junglefowl genome sequences highlights the importance of demography in genome evolution.</title>
        <authorList>
            <person name="Tiley G.P."/>
            <person name="Kimball R.T."/>
            <person name="Braun E.L."/>
            <person name="Burleigh J.G."/>
        </authorList>
    </citation>
    <scope>NUCLEOTIDE SEQUENCE [LARGE SCALE GENOMIC DNA]</scope>
    <source>
        <strain evidence="2">RTK389</strain>
        <tissue evidence="2">Blood</tissue>
    </source>
</reference>
<dbReference type="InterPro" id="IPR053282">
    <property type="entry name" value="RGS_domain-containing"/>
</dbReference>